<sequence length="101" mass="11173">MYHTVIPVSDDYNPIVVEGSIKTQVLIFNAGPAAIKVQAWDNWKGKQRGGYENSEANYSLELRPGNERIVSGSLIRAAIHKKTFNEESFAAIGVLVIAERI</sequence>
<dbReference type="STRING" id="1202724.AM493_00205"/>
<evidence type="ECO:0000313" key="1">
    <source>
        <dbReference type="EMBL" id="KOS04636.1"/>
    </source>
</evidence>
<dbReference type="OrthoDB" id="9870099at2"/>
<comment type="caution">
    <text evidence="1">The sequence shown here is derived from an EMBL/GenBank/DDBJ whole genome shotgun (WGS) entry which is preliminary data.</text>
</comment>
<accession>A0A0M9VGM3</accession>
<dbReference type="AlphaFoldDB" id="A0A0M9VGM3"/>
<organism evidence="1 2">
    <name type="scientific">Flavobacterium akiainvivens</name>
    <dbReference type="NCBI Taxonomy" id="1202724"/>
    <lineage>
        <taxon>Bacteria</taxon>
        <taxon>Pseudomonadati</taxon>
        <taxon>Bacteroidota</taxon>
        <taxon>Flavobacteriia</taxon>
        <taxon>Flavobacteriales</taxon>
        <taxon>Flavobacteriaceae</taxon>
        <taxon>Flavobacterium</taxon>
    </lineage>
</organism>
<gene>
    <name evidence="1" type="ORF">AM493_00205</name>
</gene>
<dbReference type="RefSeq" id="WP_054405614.1">
    <property type="nucleotide sequence ID" value="NZ_FOYA01000012.1"/>
</dbReference>
<proteinExistence type="predicted"/>
<dbReference type="EMBL" id="LIYD01000005">
    <property type="protein sequence ID" value="KOS04636.1"/>
    <property type="molecule type" value="Genomic_DNA"/>
</dbReference>
<evidence type="ECO:0000313" key="2">
    <source>
        <dbReference type="Proteomes" id="UP000037755"/>
    </source>
</evidence>
<protein>
    <submittedName>
        <fullName evidence="1">Uncharacterized protein</fullName>
    </submittedName>
</protein>
<name>A0A0M9VGM3_9FLAO</name>
<dbReference type="PATRIC" id="fig|1202724.3.peg.32"/>
<reference evidence="1 2" key="1">
    <citation type="submission" date="2015-08" db="EMBL/GenBank/DDBJ databases">
        <title>Whole genome sequence of Flavobacterium akiainvivens IK-1T, from decaying Wikstroemia oahuensis, an endemic Hawaiian shrub.</title>
        <authorList>
            <person name="Wan X."/>
            <person name="Hou S."/>
            <person name="Saito J."/>
            <person name="Donachie S."/>
        </authorList>
    </citation>
    <scope>NUCLEOTIDE SEQUENCE [LARGE SCALE GENOMIC DNA]</scope>
    <source>
        <strain evidence="1 2">IK-1</strain>
    </source>
</reference>
<keyword evidence="2" id="KW-1185">Reference proteome</keyword>
<dbReference type="Proteomes" id="UP000037755">
    <property type="component" value="Unassembled WGS sequence"/>
</dbReference>